<sequence length="103" mass="11689">MHSLFFKPNSGKLSLTNGKSFSTVPKNSPPPPLIAQKRSSPIDFLSIIIAKGFGVVAVLNLLLCIFLLRIVKNERRQLLRLSREETISSMLSWYKYKNVRNTI</sequence>
<evidence type="ECO:0000313" key="2">
    <source>
        <dbReference type="Proteomes" id="UP001177021"/>
    </source>
</evidence>
<name>A0ACB0KT32_TRIPR</name>
<gene>
    <name evidence="1" type="ORF">MILVUS5_LOCUS25325</name>
</gene>
<dbReference type="Proteomes" id="UP001177021">
    <property type="component" value="Unassembled WGS sequence"/>
</dbReference>
<reference evidence="1" key="1">
    <citation type="submission" date="2023-10" db="EMBL/GenBank/DDBJ databases">
        <authorList>
            <person name="Rodriguez Cubillos JULIANA M."/>
            <person name="De Vega J."/>
        </authorList>
    </citation>
    <scope>NUCLEOTIDE SEQUENCE</scope>
</reference>
<organism evidence="1 2">
    <name type="scientific">Trifolium pratense</name>
    <name type="common">Red clover</name>
    <dbReference type="NCBI Taxonomy" id="57577"/>
    <lineage>
        <taxon>Eukaryota</taxon>
        <taxon>Viridiplantae</taxon>
        <taxon>Streptophyta</taxon>
        <taxon>Embryophyta</taxon>
        <taxon>Tracheophyta</taxon>
        <taxon>Spermatophyta</taxon>
        <taxon>Magnoliopsida</taxon>
        <taxon>eudicotyledons</taxon>
        <taxon>Gunneridae</taxon>
        <taxon>Pentapetalae</taxon>
        <taxon>rosids</taxon>
        <taxon>fabids</taxon>
        <taxon>Fabales</taxon>
        <taxon>Fabaceae</taxon>
        <taxon>Papilionoideae</taxon>
        <taxon>50 kb inversion clade</taxon>
        <taxon>NPAAA clade</taxon>
        <taxon>Hologalegina</taxon>
        <taxon>IRL clade</taxon>
        <taxon>Trifolieae</taxon>
        <taxon>Trifolium</taxon>
    </lineage>
</organism>
<proteinExistence type="predicted"/>
<accession>A0ACB0KT32</accession>
<keyword evidence="2" id="KW-1185">Reference proteome</keyword>
<evidence type="ECO:0000313" key="1">
    <source>
        <dbReference type="EMBL" id="CAJ2659054.1"/>
    </source>
</evidence>
<protein>
    <submittedName>
        <fullName evidence="1">Uncharacterized protein</fullName>
    </submittedName>
</protein>
<comment type="caution">
    <text evidence="1">The sequence shown here is derived from an EMBL/GenBank/DDBJ whole genome shotgun (WGS) entry which is preliminary data.</text>
</comment>
<dbReference type="EMBL" id="CASHSV030000311">
    <property type="protein sequence ID" value="CAJ2659054.1"/>
    <property type="molecule type" value="Genomic_DNA"/>
</dbReference>